<keyword evidence="3" id="KW-1185">Reference proteome</keyword>
<comment type="caution">
    <text evidence="2">The sequence shown here is derived from an EMBL/GenBank/DDBJ whole genome shotgun (WGS) entry which is preliminary data.</text>
</comment>
<reference evidence="2 3" key="1">
    <citation type="submission" date="2019-06" db="EMBL/GenBank/DDBJ databases">
        <title>Sorghum-associated microbial communities from plants grown in Nebraska, USA.</title>
        <authorList>
            <person name="Schachtman D."/>
        </authorList>
    </citation>
    <scope>NUCLEOTIDE SEQUENCE [LARGE SCALE GENOMIC DNA]</scope>
    <source>
        <strain evidence="2 3">1225</strain>
    </source>
</reference>
<feature type="compositionally biased region" description="Polar residues" evidence="1">
    <location>
        <begin position="7"/>
        <end position="17"/>
    </location>
</feature>
<dbReference type="AlphaFoldDB" id="A0A561PSV0"/>
<dbReference type="EMBL" id="VIWP01000028">
    <property type="protein sequence ID" value="TWF41176.1"/>
    <property type="molecule type" value="Genomic_DNA"/>
</dbReference>
<accession>A0A561PSV0</accession>
<feature type="region of interest" description="Disordered" evidence="1">
    <location>
        <begin position="1"/>
        <end position="22"/>
    </location>
</feature>
<gene>
    <name evidence="2" type="ORF">FHW37_1281</name>
</gene>
<dbReference type="RefSeq" id="WP_145643843.1">
    <property type="nucleotide sequence ID" value="NZ_VIWP01000028.1"/>
</dbReference>
<dbReference type="OrthoDB" id="89044at2"/>
<evidence type="ECO:0000313" key="2">
    <source>
        <dbReference type="EMBL" id="TWF41176.1"/>
    </source>
</evidence>
<proteinExistence type="predicted"/>
<dbReference type="Proteomes" id="UP000320653">
    <property type="component" value="Unassembled WGS sequence"/>
</dbReference>
<sequence length="64" mass="7056">MTETHRGNPQQGNQLSALKSRDASDYRVSILETVGSGATNADLLTLEALWMNKLLSRKLGLNRN</sequence>
<evidence type="ECO:0000313" key="3">
    <source>
        <dbReference type="Proteomes" id="UP000320653"/>
    </source>
</evidence>
<organism evidence="2 3">
    <name type="scientific">Neorhizobium alkalisoli</name>
    <dbReference type="NCBI Taxonomy" id="528178"/>
    <lineage>
        <taxon>Bacteria</taxon>
        <taxon>Pseudomonadati</taxon>
        <taxon>Pseudomonadota</taxon>
        <taxon>Alphaproteobacteria</taxon>
        <taxon>Hyphomicrobiales</taxon>
        <taxon>Rhizobiaceae</taxon>
        <taxon>Rhizobium/Agrobacterium group</taxon>
        <taxon>Neorhizobium</taxon>
    </lineage>
</organism>
<evidence type="ECO:0000256" key="1">
    <source>
        <dbReference type="SAM" id="MobiDB-lite"/>
    </source>
</evidence>
<name>A0A561PSV0_9HYPH</name>
<protein>
    <submittedName>
        <fullName evidence="2">Uncharacterized protein</fullName>
    </submittedName>
</protein>